<dbReference type="Gene3D" id="3.40.50.12580">
    <property type="match status" value="1"/>
</dbReference>
<dbReference type="PATRIC" id="fig|911238.3.peg.62"/>
<dbReference type="SUPFAM" id="SSF53756">
    <property type="entry name" value="UDP-Glycosyltransferase/glycogen phosphorylase"/>
    <property type="match status" value="1"/>
</dbReference>
<comment type="similarity">
    <text evidence="2">Belongs to the CDP-glycerol glycerophosphotransferase family.</text>
</comment>
<dbReference type="RefSeq" id="WP_002461606.1">
    <property type="nucleotide sequence ID" value="NZ_AEUN01000011.1"/>
</dbReference>
<dbReference type="InterPro" id="IPR007554">
    <property type="entry name" value="Glycerophosphate_synth"/>
</dbReference>
<dbReference type="EMBL" id="AEUN01000011">
    <property type="protein sequence ID" value="EHJ09165.1"/>
    <property type="molecule type" value="Genomic_DNA"/>
</dbReference>
<name>G5JF73_9STAP</name>
<dbReference type="InterPro" id="IPR051612">
    <property type="entry name" value="Teichoic_Acid_Biosynth"/>
</dbReference>
<gene>
    <name evidence="7" type="ORF">SS7213T_00324</name>
</gene>
<evidence type="ECO:0000256" key="4">
    <source>
        <dbReference type="ARBA" id="ARBA00022679"/>
    </source>
</evidence>
<dbReference type="GO" id="GO:0005886">
    <property type="term" value="C:plasma membrane"/>
    <property type="evidence" value="ECO:0007669"/>
    <property type="project" value="UniProtKB-SubCell"/>
</dbReference>
<dbReference type="PANTHER" id="PTHR37316:SF3">
    <property type="entry name" value="TEICHOIC ACID GLYCEROL-PHOSPHATE TRANSFERASE"/>
    <property type="match status" value="1"/>
</dbReference>
<dbReference type="InterPro" id="IPR049700">
    <property type="entry name" value="TarF"/>
</dbReference>
<proteinExistence type="inferred from homology"/>
<keyword evidence="5" id="KW-0777">Teichoic acid biosynthesis</keyword>
<keyword evidence="3" id="KW-1003">Cell membrane</keyword>
<accession>G5JF73</accession>
<dbReference type="GO" id="GO:0019350">
    <property type="term" value="P:teichoic acid biosynthetic process"/>
    <property type="evidence" value="ECO:0007669"/>
    <property type="project" value="UniProtKB-KW"/>
</dbReference>
<protein>
    <submittedName>
        <fullName evidence="7">Putative teichoic acid biosynthesis protein F</fullName>
    </submittedName>
</protein>
<organism evidence="7 8">
    <name type="scientific">Staphylococcus simiae CCM 7213 = CCUG 51256</name>
    <dbReference type="NCBI Taxonomy" id="911238"/>
    <lineage>
        <taxon>Bacteria</taxon>
        <taxon>Bacillati</taxon>
        <taxon>Bacillota</taxon>
        <taxon>Bacilli</taxon>
        <taxon>Bacillales</taxon>
        <taxon>Staphylococcaceae</taxon>
        <taxon>Staphylococcus</taxon>
    </lineage>
</organism>
<dbReference type="OrthoDB" id="9811865at2"/>
<dbReference type="GO" id="GO:0047355">
    <property type="term" value="F:CDP-glycerol glycerophosphotransferase activity"/>
    <property type="evidence" value="ECO:0007669"/>
    <property type="project" value="InterPro"/>
</dbReference>
<keyword evidence="8" id="KW-1185">Reference proteome</keyword>
<sequence length="390" mass="46677">MIKKSINKLVKLMIKVIFKLMSLFTNRKLIYFESFHGKQFSDNPRALYEYLSQHTNHKLVWGVKKGYESIFEQQGVPFVTRFSLKWFLTMPRAKYWIINTRLPKWFYKSQHNIYLQTWHGTPLKRLGLDIEDVQMPGTNTKLYRQNIIDESKRWDYMISPNHYSTDIFERAFQVERSKIIETGYPRNDKLVNEQYNADYIQRIKDSLNIPPHKKVVMYAPTWRDDKFISKGTYELNLNFNIEKMRQQLSDDYVILLRMHYLVVTRVEEHDSFVIDVSDYKDIAELYLISDILITDYSSVMFDFGVLKRPQIFYAYDLADYGDRLRGFYMDYKHSLPGPIVENEDELIKVLHNSDNLSTLYAENLNQFYHKYCSLEDGQAAKRVVNHLMRK</sequence>
<dbReference type="Proteomes" id="UP000005413">
    <property type="component" value="Unassembled WGS sequence"/>
</dbReference>
<evidence type="ECO:0000256" key="3">
    <source>
        <dbReference type="ARBA" id="ARBA00022475"/>
    </source>
</evidence>
<dbReference type="InterPro" id="IPR043149">
    <property type="entry name" value="TagF_N"/>
</dbReference>
<evidence type="ECO:0000256" key="6">
    <source>
        <dbReference type="ARBA" id="ARBA00023136"/>
    </source>
</evidence>
<evidence type="ECO:0000256" key="2">
    <source>
        <dbReference type="ARBA" id="ARBA00010488"/>
    </source>
</evidence>
<dbReference type="PANTHER" id="PTHR37316">
    <property type="entry name" value="TEICHOIC ACID GLYCEROL-PHOSPHATE PRIMASE"/>
    <property type="match status" value="1"/>
</dbReference>
<evidence type="ECO:0000313" key="7">
    <source>
        <dbReference type="EMBL" id="EHJ09165.1"/>
    </source>
</evidence>
<dbReference type="NCBIfam" id="NF041712">
    <property type="entry name" value="techglyph_taseTarF"/>
    <property type="match status" value="1"/>
</dbReference>
<keyword evidence="4" id="KW-0808">Transferase</keyword>
<evidence type="ECO:0000256" key="5">
    <source>
        <dbReference type="ARBA" id="ARBA00022944"/>
    </source>
</evidence>
<keyword evidence="6" id="KW-0472">Membrane</keyword>
<comment type="caution">
    <text evidence="7">The sequence shown here is derived from an EMBL/GenBank/DDBJ whole genome shotgun (WGS) entry which is preliminary data.</text>
</comment>
<evidence type="ECO:0000256" key="1">
    <source>
        <dbReference type="ARBA" id="ARBA00004202"/>
    </source>
</evidence>
<evidence type="ECO:0000313" key="8">
    <source>
        <dbReference type="Proteomes" id="UP000005413"/>
    </source>
</evidence>
<comment type="subcellular location">
    <subcellularLocation>
        <location evidence="1">Cell membrane</location>
        <topology evidence="1">Peripheral membrane protein</topology>
    </subcellularLocation>
</comment>
<dbReference type="InterPro" id="IPR043148">
    <property type="entry name" value="TagF_C"/>
</dbReference>
<dbReference type="Pfam" id="PF04464">
    <property type="entry name" value="Glyphos_transf"/>
    <property type="match status" value="1"/>
</dbReference>
<reference evidence="7 8" key="1">
    <citation type="journal article" date="2012" name="BMC Genomics">
        <title>Comparative genomic analysis of the genus Staphylococcus including Staphylococcus aureus and its newly described sister species Staphylococcus simiae.</title>
        <authorList>
            <person name="Suzuki H."/>
            <person name="Lefebure T."/>
            <person name="Pavinski Bitar P."/>
            <person name="Stanhope M.J."/>
        </authorList>
    </citation>
    <scope>NUCLEOTIDE SEQUENCE [LARGE SCALE GENOMIC DNA]</scope>
    <source>
        <strain evidence="7 8">CCM 7213</strain>
    </source>
</reference>
<dbReference type="Gene3D" id="3.40.50.11820">
    <property type="match status" value="1"/>
</dbReference>
<dbReference type="AlphaFoldDB" id="G5JF73"/>